<name>A0A9X9LRE8_GULGU</name>
<dbReference type="EMBL" id="CYRY02012994">
    <property type="protein sequence ID" value="VCW83849.1"/>
    <property type="molecule type" value="Genomic_DNA"/>
</dbReference>
<gene>
    <name evidence="2" type="ORF">BN2614_LOCUS1</name>
</gene>
<feature type="region of interest" description="Disordered" evidence="1">
    <location>
        <begin position="1"/>
        <end position="44"/>
    </location>
</feature>
<dbReference type="Proteomes" id="UP000269945">
    <property type="component" value="Unassembled WGS sequence"/>
</dbReference>
<dbReference type="AlphaFoldDB" id="A0A9X9LRE8"/>
<reference evidence="2 3" key="1">
    <citation type="submission" date="2018-10" db="EMBL/GenBank/DDBJ databases">
        <authorList>
            <person name="Ekblom R."/>
            <person name="Jareborg N."/>
        </authorList>
    </citation>
    <scope>NUCLEOTIDE SEQUENCE [LARGE SCALE GENOMIC DNA]</scope>
    <source>
        <tissue evidence="2">Muscle</tissue>
    </source>
</reference>
<proteinExistence type="predicted"/>
<feature type="region of interest" description="Disordered" evidence="1">
    <location>
        <begin position="59"/>
        <end position="99"/>
    </location>
</feature>
<feature type="non-terminal residue" evidence="2">
    <location>
        <position position="99"/>
    </location>
</feature>
<sequence length="99" mass="10866">MAELLPQLPWPPLAEGSTEDASVPRAKWQSQQPKGGGAEGLAPEPWRFLEVPSIYITPCSDGESPPCTPTPQRLQLPRTPDRDSLSQDRSAGCWDKKEV</sequence>
<evidence type="ECO:0000313" key="3">
    <source>
        <dbReference type="Proteomes" id="UP000269945"/>
    </source>
</evidence>
<evidence type="ECO:0000256" key="1">
    <source>
        <dbReference type="SAM" id="MobiDB-lite"/>
    </source>
</evidence>
<comment type="caution">
    <text evidence="2">The sequence shown here is derived from an EMBL/GenBank/DDBJ whole genome shotgun (WGS) entry which is preliminary data.</text>
</comment>
<evidence type="ECO:0000313" key="2">
    <source>
        <dbReference type="EMBL" id="VCW83849.1"/>
    </source>
</evidence>
<accession>A0A9X9LRE8</accession>
<organism evidence="2 3">
    <name type="scientific">Gulo gulo</name>
    <name type="common">Wolverine</name>
    <name type="synonym">Gluton</name>
    <dbReference type="NCBI Taxonomy" id="48420"/>
    <lineage>
        <taxon>Eukaryota</taxon>
        <taxon>Metazoa</taxon>
        <taxon>Chordata</taxon>
        <taxon>Craniata</taxon>
        <taxon>Vertebrata</taxon>
        <taxon>Euteleostomi</taxon>
        <taxon>Mammalia</taxon>
        <taxon>Eutheria</taxon>
        <taxon>Laurasiatheria</taxon>
        <taxon>Carnivora</taxon>
        <taxon>Caniformia</taxon>
        <taxon>Musteloidea</taxon>
        <taxon>Mustelidae</taxon>
        <taxon>Guloninae</taxon>
        <taxon>Gulo</taxon>
    </lineage>
</organism>
<protein>
    <submittedName>
        <fullName evidence="2">Uncharacterized protein</fullName>
    </submittedName>
</protein>
<keyword evidence="3" id="KW-1185">Reference proteome</keyword>